<accession>A0A0E0NVW8</accession>
<sequence>YIRYFVKKKSISPSPARAITSIHPSIRFPFLAPLLRLPSKAKLLTDSPVELASHGCRRKSRRRGVPPGRRPRGRGGGRRRHGELPGPGAGRGLHGGGAEVGGLPGLRDPGEDGAEPAVEAVLRGGEGRAQGQRRRGLPVRRLHLQDAAPPDQHHPRLAPPRRLRRRRLRLQQVPRTGTVAVRGPGDIVRQRRCGSGTGEGRRRSEVSDGIDHRRARRRRRRGSSSARLLSLLIEESFRSLITCRCEL</sequence>
<name>A0A0E0NVW8_ORYRU</name>
<protein>
    <submittedName>
        <fullName evidence="2">Uncharacterized protein</fullName>
    </submittedName>
</protein>
<feature type="region of interest" description="Disordered" evidence="1">
    <location>
        <begin position="188"/>
        <end position="222"/>
    </location>
</feature>
<reference evidence="3" key="1">
    <citation type="submission" date="2013-06" db="EMBL/GenBank/DDBJ databases">
        <authorList>
            <person name="Zhao Q."/>
        </authorList>
    </citation>
    <scope>NUCLEOTIDE SEQUENCE</scope>
    <source>
        <strain evidence="3">cv. W1943</strain>
    </source>
</reference>
<organism evidence="2 3">
    <name type="scientific">Oryza rufipogon</name>
    <name type="common">Brownbeard rice</name>
    <name type="synonym">Asian wild rice</name>
    <dbReference type="NCBI Taxonomy" id="4529"/>
    <lineage>
        <taxon>Eukaryota</taxon>
        <taxon>Viridiplantae</taxon>
        <taxon>Streptophyta</taxon>
        <taxon>Embryophyta</taxon>
        <taxon>Tracheophyta</taxon>
        <taxon>Spermatophyta</taxon>
        <taxon>Magnoliopsida</taxon>
        <taxon>Liliopsida</taxon>
        <taxon>Poales</taxon>
        <taxon>Poaceae</taxon>
        <taxon>BOP clade</taxon>
        <taxon>Oryzoideae</taxon>
        <taxon>Oryzeae</taxon>
        <taxon>Oryzinae</taxon>
        <taxon>Oryza</taxon>
    </lineage>
</organism>
<keyword evidence="3" id="KW-1185">Reference proteome</keyword>
<feature type="compositionally biased region" description="Basic and acidic residues" evidence="1">
    <location>
        <begin position="199"/>
        <end position="212"/>
    </location>
</feature>
<evidence type="ECO:0000256" key="1">
    <source>
        <dbReference type="SAM" id="MobiDB-lite"/>
    </source>
</evidence>
<dbReference type="Gramene" id="ORUFI03G20320.1">
    <property type="protein sequence ID" value="ORUFI03G20320.1"/>
    <property type="gene ID" value="ORUFI03G20320"/>
</dbReference>
<evidence type="ECO:0000313" key="2">
    <source>
        <dbReference type="EnsemblPlants" id="ORUFI03G20320.1"/>
    </source>
</evidence>
<feature type="compositionally biased region" description="Basic residues" evidence="1">
    <location>
        <begin position="55"/>
        <end position="81"/>
    </location>
</feature>
<dbReference type="AlphaFoldDB" id="A0A0E0NVW8"/>
<proteinExistence type="predicted"/>
<dbReference type="HOGENOM" id="CLU_1126971_0_0_1"/>
<dbReference type="EnsemblPlants" id="ORUFI03G20320.1">
    <property type="protein sequence ID" value="ORUFI03G20320.1"/>
    <property type="gene ID" value="ORUFI03G20320"/>
</dbReference>
<feature type="region of interest" description="Disordered" evidence="1">
    <location>
        <begin position="50"/>
        <end position="115"/>
    </location>
</feature>
<feature type="compositionally biased region" description="Basic residues" evidence="1">
    <location>
        <begin position="213"/>
        <end position="222"/>
    </location>
</feature>
<evidence type="ECO:0000313" key="3">
    <source>
        <dbReference type="Proteomes" id="UP000008022"/>
    </source>
</evidence>
<dbReference type="Proteomes" id="UP000008022">
    <property type="component" value="Unassembled WGS sequence"/>
</dbReference>
<reference evidence="2" key="2">
    <citation type="submission" date="2015-06" db="UniProtKB">
        <authorList>
            <consortium name="EnsemblPlants"/>
        </authorList>
    </citation>
    <scope>IDENTIFICATION</scope>
</reference>
<feature type="compositionally biased region" description="Gly residues" evidence="1">
    <location>
        <begin position="85"/>
        <end position="104"/>
    </location>
</feature>